<proteinExistence type="predicted"/>
<reference evidence="2" key="1">
    <citation type="journal article" date="2023" name="Mol. Biol. Evol.">
        <title>Third-Generation Sequencing Reveals the Adaptive Role of the Epigenome in Three Deep-Sea Polychaetes.</title>
        <authorList>
            <person name="Perez M."/>
            <person name="Aroh O."/>
            <person name="Sun Y."/>
            <person name="Lan Y."/>
            <person name="Juniper S.K."/>
            <person name="Young C.R."/>
            <person name="Angers B."/>
            <person name="Qian P.Y."/>
        </authorList>
    </citation>
    <scope>NUCLEOTIDE SEQUENCE</scope>
    <source>
        <strain evidence="2">P08H-3</strain>
    </source>
</reference>
<feature type="non-terminal residue" evidence="2">
    <location>
        <position position="1"/>
    </location>
</feature>
<evidence type="ECO:0000256" key="1">
    <source>
        <dbReference type="SAM" id="MobiDB-lite"/>
    </source>
</evidence>
<feature type="region of interest" description="Disordered" evidence="1">
    <location>
        <begin position="1"/>
        <end position="49"/>
    </location>
</feature>
<dbReference type="EMBL" id="JAODUP010000058">
    <property type="protein sequence ID" value="KAK2164843.1"/>
    <property type="molecule type" value="Genomic_DNA"/>
</dbReference>
<dbReference type="AlphaFoldDB" id="A0AAD9NDS3"/>
<gene>
    <name evidence="2" type="ORF">LSH36_58g14048</name>
</gene>
<evidence type="ECO:0000313" key="2">
    <source>
        <dbReference type="EMBL" id="KAK2164843.1"/>
    </source>
</evidence>
<evidence type="ECO:0000313" key="3">
    <source>
        <dbReference type="Proteomes" id="UP001208570"/>
    </source>
</evidence>
<keyword evidence="3" id="KW-1185">Reference proteome</keyword>
<feature type="compositionally biased region" description="Polar residues" evidence="1">
    <location>
        <begin position="1"/>
        <end position="18"/>
    </location>
</feature>
<accession>A0AAD9NDS3</accession>
<dbReference type="Proteomes" id="UP001208570">
    <property type="component" value="Unassembled WGS sequence"/>
</dbReference>
<organism evidence="2 3">
    <name type="scientific">Paralvinella palmiformis</name>
    <dbReference type="NCBI Taxonomy" id="53620"/>
    <lineage>
        <taxon>Eukaryota</taxon>
        <taxon>Metazoa</taxon>
        <taxon>Spiralia</taxon>
        <taxon>Lophotrochozoa</taxon>
        <taxon>Annelida</taxon>
        <taxon>Polychaeta</taxon>
        <taxon>Sedentaria</taxon>
        <taxon>Canalipalpata</taxon>
        <taxon>Terebellida</taxon>
        <taxon>Terebelliformia</taxon>
        <taxon>Alvinellidae</taxon>
        <taxon>Paralvinella</taxon>
    </lineage>
</organism>
<protein>
    <submittedName>
        <fullName evidence="2">Uncharacterized protein</fullName>
    </submittedName>
</protein>
<name>A0AAD9NDS3_9ANNE</name>
<comment type="caution">
    <text evidence="2">The sequence shown here is derived from an EMBL/GenBank/DDBJ whole genome shotgun (WGS) entry which is preliminary data.</text>
</comment>
<sequence length="104" mass="11739">HTESTPFKSSPHWNPTSSIHHEGRSITSSVTPLMPPHHGNTVPPYDTPPTKITAPPPISTFRLLFFVSSIDFNGRPVYGKSVYTCLLDIFLHDFFLFRISLCEK</sequence>